<dbReference type="Pfam" id="PF02776">
    <property type="entry name" value="TPP_enzyme_N"/>
    <property type="match status" value="1"/>
</dbReference>
<dbReference type="CDD" id="cd00568">
    <property type="entry name" value="TPP_enzymes"/>
    <property type="match status" value="1"/>
</dbReference>
<dbReference type="SUPFAM" id="SSF52518">
    <property type="entry name" value="Thiamin diphosphate-binding fold (THDP-binding)"/>
    <property type="match status" value="2"/>
</dbReference>
<dbReference type="PANTHER" id="PTHR18968:SF120">
    <property type="entry name" value="ACETOLACTATE SYNTHASE LARGE SUBUNIT"/>
    <property type="match status" value="1"/>
</dbReference>
<dbReference type="NCBIfam" id="NF006052">
    <property type="entry name" value="PRK08199.1"/>
    <property type="match status" value="1"/>
</dbReference>
<protein>
    <submittedName>
        <fullName evidence="7">Thiamine pyrophosphate-binding protein</fullName>
    </submittedName>
</protein>
<dbReference type="InterPro" id="IPR012001">
    <property type="entry name" value="Thiamin_PyroP_enz_TPP-bd_dom"/>
</dbReference>
<evidence type="ECO:0000259" key="5">
    <source>
        <dbReference type="Pfam" id="PF02775"/>
    </source>
</evidence>
<evidence type="ECO:0000256" key="1">
    <source>
        <dbReference type="ARBA" id="ARBA00007812"/>
    </source>
</evidence>
<dbReference type="InterPro" id="IPR029035">
    <property type="entry name" value="DHS-like_NAD/FAD-binding_dom"/>
</dbReference>
<evidence type="ECO:0000256" key="2">
    <source>
        <dbReference type="ARBA" id="ARBA00023052"/>
    </source>
</evidence>
<evidence type="ECO:0000259" key="6">
    <source>
        <dbReference type="Pfam" id="PF02776"/>
    </source>
</evidence>
<reference evidence="7 8" key="1">
    <citation type="submission" date="2019-03" db="EMBL/GenBank/DDBJ databases">
        <title>Ruegeria lutea sp. nov., a novel strain, isolated from marine sediment, the Masan Bay, South Korea.</title>
        <authorList>
            <person name="Kim J."/>
            <person name="Kim D.-Y."/>
            <person name="Lee S.-S."/>
        </authorList>
    </citation>
    <scope>NUCLEOTIDE SEQUENCE [LARGE SCALE GENOMIC DNA]</scope>
    <source>
        <strain evidence="7 8">318-1</strain>
    </source>
</reference>
<organism evidence="7 8">
    <name type="scientific">Antarcticimicrobium luteum</name>
    <dbReference type="NCBI Taxonomy" id="2547397"/>
    <lineage>
        <taxon>Bacteria</taxon>
        <taxon>Pseudomonadati</taxon>
        <taxon>Pseudomonadota</taxon>
        <taxon>Alphaproteobacteria</taxon>
        <taxon>Rhodobacterales</taxon>
        <taxon>Paracoccaceae</taxon>
        <taxon>Antarcticimicrobium</taxon>
    </lineage>
</organism>
<dbReference type="SUPFAM" id="SSF52467">
    <property type="entry name" value="DHS-like NAD/FAD-binding domain"/>
    <property type="match status" value="1"/>
</dbReference>
<dbReference type="Pfam" id="PF00205">
    <property type="entry name" value="TPP_enzyme_M"/>
    <property type="match status" value="1"/>
</dbReference>
<accession>A0A4R5UYS6</accession>
<evidence type="ECO:0000313" key="8">
    <source>
        <dbReference type="Proteomes" id="UP000295301"/>
    </source>
</evidence>
<dbReference type="Pfam" id="PF02775">
    <property type="entry name" value="TPP_enzyme_C"/>
    <property type="match status" value="1"/>
</dbReference>
<dbReference type="Gene3D" id="3.40.50.1220">
    <property type="entry name" value="TPP-binding domain"/>
    <property type="match status" value="1"/>
</dbReference>
<dbReference type="InterPro" id="IPR011766">
    <property type="entry name" value="TPP_enzyme_TPP-bd"/>
</dbReference>
<keyword evidence="2 3" id="KW-0786">Thiamine pyrophosphate</keyword>
<name>A0A4R5UYS6_9RHOB</name>
<dbReference type="GO" id="GO:0003984">
    <property type="term" value="F:acetolactate synthase activity"/>
    <property type="evidence" value="ECO:0007669"/>
    <property type="project" value="TreeGrafter"/>
</dbReference>
<feature type="domain" description="Thiamine pyrophosphate enzyme central" evidence="4">
    <location>
        <begin position="191"/>
        <end position="329"/>
    </location>
</feature>
<dbReference type="GO" id="GO:0005948">
    <property type="term" value="C:acetolactate synthase complex"/>
    <property type="evidence" value="ECO:0007669"/>
    <property type="project" value="TreeGrafter"/>
</dbReference>
<dbReference type="InterPro" id="IPR012000">
    <property type="entry name" value="Thiamin_PyroP_enz_cen_dom"/>
</dbReference>
<dbReference type="Proteomes" id="UP000295301">
    <property type="component" value="Unassembled WGS sequence"/>
</dbReference>
<dbReference type="InterPro" id="IPR029061">
    <property type="entry name" value="THDP-binding"/>
</dbReference>
<evidence type="ECO:0000259" key="4">
    <source>
        <dbReference type="Pfam" id="PF00205"/>
    </source>
</evidence>
<dbReference type="EMBL" id="SMUV01000070">
    <property type="protein sequence ID" value="TDK44544.1"/>
    <property type="molecule type" value="Genomic_DNA"/>
</dbReference>
<dbReference type="GO" id="GO:0009099">
    <property type="term" value="P:L-valine biosynthetic process"/>
    <property type="evidence" value="ECO:0007669"/>
    <property type="project" value="TreeGrafter"/>
</dbReference>
<comment type="similarity">
    <text evidence="1 3">Belongs to the TPP enzyme family.</text>
</comment>
<proteinExistence type="inferred from homology"/>
<dbReference type="Gene3D" id="3.40.50.970">
    <property type="match status" value="2"/>
</dbReference>
<dbReference type="PANTHER" id="PTHR18968">
    <property type="entry name" value="THIAMINE PYROPHOSPHATE ENZYMES"/>
    <property type="match status" value="1"/>
</dbReference>
<evidence type="ECO:0000256" key="3">
    <source>
        <dbReference type="RuleBase" id="RU362132"/>
    </source>
</evidence>
<dbReference type="RefSeq" id="WP_133360708.1">
    <property type="nucleotide sequence ID" value="NZ_SMUV01000070.1"/>
</dbReference>
<dbReference type="InterPro" id="IPR045229">
    <property type="entry name" value="TPP_enz"/>
</dbReference>
<sequence>MKRNGGQLLVECLLALGARKTFGVPGESFLAVLDALHDTAGRLDFVLCRNEGGAGFMAAAYGKLTGTPGICLVTRGPGATNAAIGIHTAMQDSAPMIVFVGQVGTDMKGREAFQELDYRAVFGTVAKWAVEIDDVDRIPEITARAWKTATTGRPGPVVVALPEDMLTSLTGAAPLSGPAEIAEPVPAPAALDKARAILAAAERPVIFYGGCNWTEAGRAALQGFAEASDIPVVSVFRYQDQFDNHSPCFCGEAGVGMVPSVKKLVGEADVILAINARFGENSTDGYTLLDVPQPKQRLIHVHGSDLEIGKVYQPELGIQAGPNAFAAALADQPVKGSWSAWRAEGRAAYEAGFDLPDLPSPVDMGKVTAHLRDVLPEDAIVTNGAGNFAIWSGRFLKYGAAMRLLAPQSGAMGYGLPAAVAAKVACPERTVVCFAGDGDFQMNCQELATAAQAGAQPIVLILNNGIYGTIRAHQERHYPTRVSGTTMVSPDFAALARAYGFHGERVERTEDFAAAFDRALASETGAVLDLNISPEALTPRVTLSQMRAAALKAKGE</sequence>
<dbReference type="GO" id="GO:0000287">
    <property type="term" value="F:magnesium ion binding"/>
    <property type="evidence" value="ECO:0007669"/>
    <property type="project" value="InterPro"/>
</dbReference>
<feature type="domain" description="Thiamine pyrophosphate enzyme N-terminal TPP-binding" evidence="6">
    <location>
        <begin position="4"/>
        <end position="118"/>
    </location>
</feature>
<feature type="domain" description="Thiamine pyrophosphate enzyme TPP-binding" evidence="5">
    <location>
        <begin position="384"/>
        <end position="529"/>
    </location>
</feature>
<dbReference type="GO" id="GO:0050660">
    <property type="term" value="F:flavin adenine dinucleotide binding"/>
    <property type="evidence" value="ECO:0007669"/>
    <property type="project" value="TreeGrafter"/>
</dbReference>
<gene>
    <name evidence="7" type="ORF">E1832_15670</name>
</gene>
<dbReference type="GO" id="GO:0009097">
    <property type="term" value="P:isoleucine biosynthetic process"/>
    <property type="evidence" value="ECO:0007669"/>
    <property type="project" value="TreeGrafter"/>
</dbReference>
<comment type="caution">
    <text evidence="7">The sequence shown here is derived from an EMBL/GenBank/DDBJ whole genome shotgun (WGS) entry which is preliminary data.</text>
</comment>
<dbReference type="AlphaFoldDB" id="A0A4R5UYS6"/>
<dbReference type="GO" id="GO:0030976">
    <property type="term" value="F:thiamine pyrophosphate binding"/>
    <property type="evidence" value="ECO:0007669"/>
    <property type="project" value="InterPro"/>
</dbReference>
<keyword evidence="8" id="KW-1185">Reference proteome</keyword>
<dbReference type="FunFam" id="3.40.50.970:FF:000007">
    <property type="entry name" value="Acetolactate synthase"/>
    <property type="match status" value="1"/>
</dbReference>
<dbReference type="OrthoDB" id="4494979at2"/>
<dbReference type="CDD" id="cd07035">
    <property type="entry name" value="TPP_PYR_POX_like"/>
    <property type="match status" value="1"/>
</dbReference>
<evidence type="ECO:0000313" key="7">
    <source>
        <dbReference type="EMBL" id="TDK44544.1"/>
    </source>
</evidence>